<organism evidence="1">
    <name type="scientific">Ixodes ricinus</name>
    <name type="common">Common tick</name>
    <name type="synonym">Acarus ricinus</name>
    <dbReference type="NCBI Taxonomy" id="34613"/>
    <lineage>
        <taxon>Eukaryota</taxon>
        <taxon>Metazoa</taxon>
        <taxon>Ecdysozoa</taxon>
        <taxon>Arthropoda</taxon>
        <taxon>Chelicerata</taxon>
        <taxon>Arachnida</taxon>
        <taxon>Acari</taxon>
        <taxon>Parasitiformes</taxon>
        <taxon>Ixodida</taxon>
        <taxon>Ixodoidea</taxon>
        <taxon>Ixodidae</taxon>
        <taxon>Ixodinae</taxon>
        <taxon>Ixodes</taxon>
    </lineage>
</organism>
<accession>A0A6B0U045</accession>
<dbReference type="EMBL" id="GIFC01000474">
    <property type="protein sequence ID" value="MXU82557.1"/>
    <property type="molecule type" value="Transcribed_RNA"/>
</dbReference>
<name>A0A6B0U045_IXORI</name>
<reference evidence="1" key="1">
    <citation type="submission" date="2019-12" db="EMBL/GenBank/DDBJ databases">
        <title>An insight into the sialome of adult female Ixodes ricinus ticks feeding for 6 days.</title>
        <authorList>
            <person name="Perner J."/>
            <person name="Ribeiro J.M.C."/>
        </authorList>
    </citation>
    <scope>NUCLEOTIDE SEQUENCE</scope>
    <source>
        <strain evidence="1">Semi-engorged</strain>
        <tissue evidence="1">Salivary glands</tissue>
    </source>
</reference>
<protein>
    <submittedName>
        <fullName evidence="1">Putative secreted protein</fullName>
    </submittedName>
</protein>
<evidence type="ECO:0000313" key="1">
    <source>
        <dbReference type="EMBL" id="MXU82557.1"/>
    </source>
</evidence>
<sequence length="69" mass="8007">MFGLRKSWFKIRVQTGFLIASCFEDVFGEGIFQKHLDIASCATVRINNDFHQMCFLRQLQTRHAAVSKI</sequence>
<proteinExistence type="predicted"/>
<dbReference type="AlphaFoldDB" id="A0A6B0U045"/>